<organism evidence="1 2">
    <name type="scientific">Sulfitobacter indolifex HEL-45</name>
    <dbReference type="NCBI Taxonomy" id="391624"/>
    <lineage>
        <taxon>Bacteria</taxon>
        <taxon>Pseudomonadati</taxon>
        <taxon>Pseudomonadota</taxon>
        <taxon>Alphaproteobacteria</taxon>
        <taxon>Rhodobacterales</taxon>
        <taxon>Roseobacteraceae</taxon>
        <taxon>Sulfitobacter</taxon>
    </lineage>
</organism>
<proteinExistence type="predicted"/>
<dbReference type="Proteomes" id="UP000003257">
    <property type="component" value="Unassembled WGS sequence"/>
</dbReference>
<dbReference type="EMBL" id="ABID01000057">
    <property type="protein sequence ID" value="EDQ03011.1"/>
    <property type="molecule type" value="Genomic_DNA"/>
</dbReference>
<evidence type="ECO:0000313" key="1">
    <source>
        <dbReference type="EMBL" id="EDQ03011.1"/>
    </source>
</evidence>
<sequence length="38" mass="4157">MHFIAMIVNGNVRLILGTLKGSIVEATAAFQISRHLHP</sequence>
<comment type="caution">
    <text evidence="1">The sequence shown here is derived from an EMBL/GenBank/DDBJ whole genome shotgun (WGS) entry which is preliminary data.</text>
</comment>
<reference evidence="1 2" key="1">
    <citation type="submission" date="2007-11" db="EMBL/GenBank/DDBJ databases">
        <authorList>
            <person name="Wagner-Dobler I."/>
            <person name="Ferriera S."/>
            <person name="Johnson J."/>
            <person name="Kravitz S."/>
            <person name="Beeson K."/>
            <person name="Sutton G."/>
            <person name="Rogers Y.-H."/>
            <person name="Friedman R."/>
            <person name="Frazier M."/>
            <person name="Venter J.C."/>
        </authorList>
    </citation>
    <scope>NUCLEOTIDE SEQUENCE [LARGE SCALE GENOMIC DNA]</scope>
    <source>
        <strain evidence="1 2">HEL-45</strain>
    </source>
</reference>
<protein>
    <submittedName>
        <fullName evidence="1">Uncharacterized protein</fullName>
    </submittedName>
</protein>
<evidence type="ECO:0000313" key="2">
    <source>
        <dbReference type="Proteomes" id="UP000003257"/>
    </source>
</evidence>
<keyword evidence="2" id="KW-1185">Reference proteome</keyword>
<gene>
    <name evidence="1" type="ORF">OIHEL45_20506</name>
</gene>
<accession>A0ABM9X0N2</accession>
<name>A0ABM9X0N2_9RHOB</name>